<evidence type="ECO:0000256" key="1">
    <source>
        <dbReference type="ARBA" id="ARBA00005380"/>
    </source>
</evidence>
<dbReference type="NCBIfam" id="TIGR03828">
    <property type="entry name" value="pfkB"/>
    <property type="match status" value="1"/>
</dbReference>
<dbReference type="Proteomes" id="UP000321400">
    <property type="component" value="Unassembled WGS sequence"/>
</dbReference>
<dbReference type="PROSITE" id="PS00584">
    <property type="entry name" value="PFKB_KINASES_2"/>
    <property type="match status" value="1"/>
</dbReference>
<name>A0A511X1L3_9BACI</name>
<keyword evidence="5 7" id="KW-0067">ATP-binding</keyword>
<dbReference type="PIRSF" id="PIRSF000535">
    <property type="entry name" value="1PFK/6PFK/LacC"/>
    <property type="match status" value="1"/>
</dbReference>
<evidence type="ECO:0000313" key="11">
    <source>
        <dbReference type="Proteomes" id="UP000321400"/>
    </source>
</evidence>
<evidence type="ECO:0000313" key="10">
    <source>
        <dbReference type="EMBL" id="GEN56842.1"/>
    </source>
</evidence>
<evidence type="ECO:0000256" key="8">
    <source>
        <dbReference type="RuleBase" id="RU369061"/>
    </source>
</evidence>
<dbReference type="UniPathway" id="UPA00704">
    <property type="reaction ID" value="UER00715"/>
</dbReference>
<comment type="pathway">
    <text evidence="7">Carbohydrate metabolism; D-tagatose 6-phosphate degradation; D-glyceraldehyde 3-phosphate and glycerone phosphate from D-tagatose 6-phosphate: step 1/2.</text>
</comment>
<dbReference type="GO" id="GO:0005988">
    <property type="term" value="P:lactose metabolic process"/>
    <property type="evidence" value="ECO:0007669"/>
    <property type="project" value="UniProtKB-KW"/>
</dbReference>
<keyword evidence="11" id="KW-1185">Reference proteome</keyword>
<comment type="catalytic activity">
    <reaction evidence="7">
        <text>D-tagatofuranose 6-phosphate + ATP = D-tagatofuranose 1,6-bisphosphate + ADP + H(+)</text>
        <dbReference type="Rhea" id="RHEA:12420"/>
        <dbReference type="ChEBI" id="CHEBI:15378"/>
        <dbReference type="ChEBI" id="CHEBI:30616"/>
        <dbReference type="ChEBI" id="CHEBI:58694"/>
        <dbReference type="ChEBI" id="CHEBI:58695"/>
        <dbReference type="ChEBI" id="CHEBI:456216"/>
        <dbReference type="EC" id="2.7.1.144"/>
    </reaction>
</comment>
<dbReference type="InterPro" id="IPR011611">
    <property type="entry name" value="PfkB_dom"/>
</dbReference>
<dbReference type="InterPro" id="IPR017583">
    <property type="entry name" value="Tagatose/fructose_Pkinase"/>
</dbReference>
<gene>
    <name evidence="10" type="primary">fruK</name>
    <name evidence="10" type="ORF">HAL01_13060</name>
</gene>
<dbReference type="InterPro" id="IPR022463">
    <property type="entry name" value="1-PFruKinase"/>
</dbReference>
<comment type="caution">
    <text evidence="10">The sequence shown here is derived from an EMBL/GenBank/DDBJ whole genome shotgun (WGS) entry which is preliminary data.</text>
</comment>
<comment type="similarity">
    <text evidence="7">Belongs to the carbohydrate kinase PfkB family. LacC subfamily.</text>
</comment>
<feature type="domain" description="Carbohydrate kinase PfkB" evidence="9">
    <location>
        <begin position="8"/>
        <end position="284"/>
    </location>
</feature>
<dbReference type="GO" id="GO:0005524">
    <property type="term" value="F:ATP binding"/>
    <property type="evidence" value="ECO:0007669"/>
    <property type="project" value="UniProtKB-UniRule"/>
</dbReference>
<dbReference type="InterPro" id="IPR002173">
    <property type="entry name" value="Carboh/pur_kinase_PfkB_CS"/>
</dbReference>
<dbReference type="RefSeq" id="WP_089801655.1">
    <property type="nucleotide sequence ID" value="NZ_BJYE01000014.1"/>
</dbReference>
<proteinExistence type="inferred from homology"/>
<organism evidence="10 11">
    <name type="scientific">Halolactibacillus alkaliphilus</name>
    <dbReference type="NCBI Taxonomy" id="442899"/>
    <lineage>
        <taxon>Bacteria</taxon>
        <taxon>Bacillati</taxon>
        <taxon>Bacillota</taxon>
        <taxon>Bacilli</taxon>
        <taxon>Bacillales</taxon>
        <taxon>Bacillaceae</taxon>
        <taxon>Halolactibacillus</taxon>
    </lineage>
</organism>
<dbReference type="PANTHER" id="PTHR46566">
    <property type="entry name" value="1-PHOSPHOFRUCTOKINASE-RELATED"/>
    <property type="match status" value="1"/>
</dbReference>
<keyword evidence="4 8" id="KW-0418">Kinase</keyword>
<dbReference type="GO" id="GO:0009024">
    <property type="term" value="F:tagatose-6-phosphate kinase activity"/>
    <property type="evidence" value="ECO:0007669"/>
    <property type="project" value="UniProtKB-EC"/>
</dbReference>
<dbReference type="FunFam" id="3.40.1190.20:FF:000001">
    <property type="entry name" value="Phosphofructokinase"/>
    <property type="match status" value="1"/>
</dbReference>
<dbReference type="PANTHER" id="PTHR46566:SF1">
    <property type="entry name" value="1-PHOSPHOFRUCTOKINASE"/>
    <property type="match status" value="1"/>
</dbReference>
<keyword evidence="2 7" id="KW-0808">Transferase</keyword>
<evidence type="ECO:0000256" key="2">
    <source>
        <dbReference type="ARBA" id="ARBA00022679"/>
    </source>
</evidence>
<dbReference type="GO" id="GO:0044281">
    <property type="term" value="P:small molecule metabolic process"/>
    <property type="evidence" value="ECO:0007669"/>
    <property type="project" value="UniProtKB-ARBA"/>
</dbReference>
<sequence>MIYTCTLNPSIDYILTVDPFTYGGLNRGTQPNYFPGGKGINVSRILTRLDVTQKALGFLGGFTGDFIRNALTSEGVDHLFTEVTDATRINLKLKGQQETEINGPGARIKDTETEAFIKQLDQLTEDDYLVLAGSLPNDLPDDFYLQIVKRLRERKVNLVLDTSSEALKKMVGEPLFLAKPNHHELGELFDVEITTKKEAIHYAKQLLDSGIKHVIISMGGDGAIYLHEDKLYQADVPEGTVINTVGAGDSTVAGFLAGIDRGYTPEDAFRLAVASGSATAFTKDLATKKDMETLFNLVEMKVNDYQNND</sequence>
<dbReference type="OrthoDB" id="9801219at2"/>
<accession>A0A511X1L3</accession>
<dbReference type="NCBIfam" id="TIGR03168">
    <property type="entry name" value="1-PFK"/>
    <property type="match status" value="1"/>
</dbReference>
<dbReference type="GO" id="GO:0008662">
    <property type="term" value="F:1-phosphofructokinase activity"/>
    <property type="evidence" value="ECO:0007669"/>
    <property type="project" value="UniProtKB-UniRule"/>
</dbReference>
<comment type="similarity">
    <text evidence="1">Belongs to the carbohydrate kinase pfkB family.</text>
</comment>
<dbReference type="EMBL" id="BJYE01000014">
    <property type="protein sequence ID" value="GEN56842.1"/>
    <property type="molecule type" value="Genomic_DNA"/>
</dbReference>
<evidence type="ECO:0000256" key="6">
    <source>
        <dbReference type="ARBA" id="ARBA00047745"/>
    </source>
</evidence>
<evidence type="ECO:0000256" key="3">
    <source>
        <dbReference type="ARBA" id="ARBA00022741"/>
    </source>
</evidence>
<dbReference type="Gene3D" id="3.40.1190.20">
    <property type="match status" value="1"/>
</dbReference>
<dbReference type="GO" id="GO:2001059">
    <property type="term" value="P:D-tagatose 6-phosphate catabolic process"/>
    <property type="evidence" value="ECO:0007669"/>
    <property type="project" value="UniProtKB-UniPathway"/>
</dbReference>
<dbReference type="GO" id="GO:0005829">
    <property type="term" value="C:cytosol"/>
    <property type="evidence" value="ECO:0007669"/>
    <property type="project" value="TreeGrafter"/>
</dbReference>
<evidence type="ECO:0000256" key="4">
    <source>
        <dbReference type="ARBA" id="ARBA00022777"/>
    </source>
</evidence>
<dbReference type="Pfam" id="PF00294">
    <property type="entry name" value="PfkB"/>
    <property type="match status" value="1"/>
</dbReference>
<dbReference type="STRING" id="442899.SAMN05720591_1149"/>
<dbReference type="SUPFAM" id="SSF53613">
    <property type="entry name" value="Ribokinase-like"/>
    <property type="match status" value="1"/>
</dbReference>
<evidence type="ECO:0000259" key="9">
    <source>
        <dbReference type="Pfam" id="PF00294"/>
    </source>
</evidence>
<comment type="catalytic activity">
    <reaction evidence="6 8">
        <text>beta-D-fructose 1-phosphate + ATP = beta-D-fructose 1,6-bisphosphate + ADP + H(+)</text>
        <dbReference type="Rhea" id="RHEA:14213"/>
        <dbReference type="ChEBI" id="CHEBI:15378"/>
        <dbReference type="ChEBI" id="CHEBI:30616"/>
        <dbReference type="ChEBI" id="CHEBI:32966"/>
        <dbReference type="ChEBI" id="CHEBI:138881"/>
        <dbReference type="ChEBI" id="CHEBI:456216"/>
        <dbReference type="EC" id="2.7.1.56"/>
    </reaction>
</comment>
<protein>
    <recommendedName>
        <fullName evidence="7">Tagatose-6-phosphate kinase</fullName>
        <ecNumber evidence="7">2.7.1.144</ecNumber>
    </recommendedName>
</protein>
<evidence type="ECO:0000256" key="7">
    <source>
        <dbReference type="PIRNR" id="PIRNR000535"/>
    </source>
</evidence>
<dbReference type="AlphaFoldDB" id="A0A511X1L3"/>
<dbReference type="InterPro" id="IPR029056">
    <property type="entry name" value="Ribokinase-like"/>
</dbReference>
<dbReference type="CDD" id="cd01164">
    <property type="entry name" value="FruK_PfkB_like"/>
    <property type="match status" value="1"/>
</dbReference>
<dbReference type="GO" id="GO:0016052">
    <property type="term" value="P:carbohydrate catabolic process"/>
    <property type="evidence" value="ECO:0007669"/>
    <property type="project" value="UniProtKB-ARBA"/>
</dbReference>
<dbReference type="EC" id="2.7.1.144" evidence="7"/>
<reference evidence="10 11" key="1">
    <citation type="submission" date="2019-07" db="EMBL/GenBank/DDBJ databases">
        <title>Whole genome shotgun sequence of Halolactibacillus alkaliphilus NBRC 103919.</title>
        <authorList>
            <person name="Hosoyama A."/>
            <person name="Uohara A."/>
            <person name="Ohji S."/>
            <person name="Ichikawa N."/>
        </authorList>
    </citation>
    <scope>NUCLEOTIDE SEQUENCE [LARGE SCALE GENOMIC DNA]</scope>
    <source>
        <strain evidence="10 11">NBRC 103919</strain>
    </source>
</reference>
<comment type="function">
    <text evidence="8">Catalyzes the ATP-dependent phosphorylation of fructose-l-phosphate to fructose-l,6-bisphosphate.</text>
</comment>
<keyword evidence="3 7" id="KW-0547">Nucleotide-binding</keyword>
<keyword evidence="7" id="KW-0423">Lactose metabolism</keyword>
<evidence type="ECO:0000256" key="5">
    <source>
        <dbReference type="ARBA" id="ARBA00022840"/>
    </source>
</evidence>